<dbReference type="Proteomes" id="UP000007350">
    <property type="component" value="Unassembled WGS sequence"/>
</dbReference>
<accession>K2MKF7</accession>
<keyword evidence="3" id="KW-1185">Reference proteome</keyword>
<evidence type="ECO:0000259" key="1">
    <source>
        <dbReference type="Pfam" id="PF13859"/>
    </source>
</evidence>
<dbReference type="InterPro" id="IPR036278">
    <property type="entry name" value="Sialidase_sf"/>
</dbReference>
<comment type="caution">
    <text evidence="2">The sequence shown here is derived from an EMBL/GenBank/DDBJ whole genome shotgun (WGS) entry which is preliminary data.</text>
</comment>
<organism evidence="2 3">
    <name type="scientific">Trypanosoma cruzi marinkellei</name>
    <dbReference type="NCBI Taxonomy" id="85056"/>
    <lineage>
        <taxon>Eukaryota</taxon>
        <taxon>Discoba</taxon>
        <taxon>Euglenozoa</taxon>
        <taxon>Kinetoplastea</taxon>
        <taxon>Metakinetoplastina</taxon>
        <taxon>Trypanosomatida</taxon>
        <taxon>Trypanosomatidae</taxon>
        <taxon>Trypanosoma</taxon>
        <taxon>Schizotrypanum</taxon>
    </lineage>
</organism>
<feature type="domain" description="Sialidase" evidence="1">
    <location>
        <begin position="43"/>
        <end position="190"/>
    </location>
</feature>
<gene>
    <name evidence="2" type="ORF">MOQ_008644</name>
</gene>
<sequence>MMCCGIGGGAEAEELKSSQDSPPEKLFDWRDMKSGEKLDSLRVPSLVEMHGKVFAVAEAQCTRGSDCAFTGIASELLTSNNENPKELEMSKLKTQLLEKLPFEAGQCPSQKATKDNIKGEANVHVSRPTTVVNESDIYMLAGNYSLKYEPNGDGSQKTQWGLLLARGNVSRDENNGDRIYWNSIDASGHFNIQQDTLTRLIRRRWIGC</sequence>
<reference evidence="2 3" key="1">
    <citation type="journal article" date="2012" name="BMC Genomics">
        <title>Comparative genomic analysis of human infective Trypanosoma cruzi lineages with the bat-restricted subspecies T. cruzi marinkellei.</title>
        <authorList>
            <person name="Franzen O."/>
            <person name="Talavera-Lopez C."/>
            <person name="Ochaya S."/>
            <person name="Butler C.E."/>
            <person name="Messenger L.A."/>
            <person name="Lewis M.D."/>
            <person name="Llewellyn M.S."/>
            <person name="Marinkelle C.J."/>
            <person name="Tyler K.M."/>
            <person name="Miles M.A."/>
            <person name="Andersson B."/>
        </authorList>
    </citation>
    <scope>NUCLEOTIDE SEQUENCE [LARGE SCALE GENOMIC DNA]</scope>
    <source>
        <strain evidence="2 3">B7</strain>
    </source>
</reference>
<dbReference type="Pfam" id="PF13859">
    <property type="entry name" value="BNR_3"/>
    <property type="match status" value="1"/>
</dbReference>
<dbReference type="SUPFAM" id="SSF50939">
    <property type="entry name" value="Sialidases"/>
    <property type="match status" value="1"/>
</dbReference>
<protein>
    <submittedName>
        <fullName evidence="2">Trans-sialidase, putative</fullName>
    </submittedName>
</protein>
<dbReference type="EMBL" id="AHKC01017608">
    <property type="protein sequence ID" value="EKF27625.1"/>
    <property type="molecule type" value="Genomic_DNA"/>
</dbReference>
<dbReference type="AlphaFoldDB" id="K2MKF7"/>
<dbReference type="InterPro" id="IPR011040">
    <property type="entry name" value="Sialidase"/>
</dbReference>
<proteinExistence type="predicted"/>
<name>K2MKF7_TRYCR</name>
<evidence type="ECO:0000313" key="3">
    <source>
        <dbReference type="Proteomes" id="UP000007350"/>
    </source>
</evidence>
<dbReference type="Gene3D" id="2.120.10.10">
    <property type="match status" value="1"/>
</dbReference>
<dbReference type="OrthoDB" id="10626898at2759"/>
<evidence type="ECO:0000313" key="2">
    <source>
        <dbReference type="EMBL" id="EKF27625.1"/>
    </source>
</evidence>